<dbReference type="Pfam" id="PF00151">
    <property type="entry name" value="Lipase"/>
    <property type="match status" value="1"/>
</dbReference>
<name>A0A7R8UEN6_HERIL</name>
<reference evidence="6 7" key="1">
    <citation type="submission" date="2020-11" db="EMBL/GenBank/DDBJ databases">
        <authorList>
            <person name="Wallbank WR R."/>
            <person name="Pardo Diaz C."/>
            <person name="Kozak K."/>
            <person name="Martin S."/>
            <person name="Jiggins C."/>
            <person name="Moest M."/>
            <person name="Warren A I."/>
            <person name="Generalovic N T."/>
            <person name="Byers J.R.P. K."/>
            <person name="Montejo-Kovacevich G."/>
            <person name="Yen C E."/>
        </authorList>
    </citation>
    <scope>NUCLEOTIDE SEQUENCE [LARGE SCALE GENOMIC DNA]</scope>
</reference>
<dbReference type="PANTHER" id="PTHR11610:SF37">
    <property type="entry name" value="GH01208P"/>
    <property type="match status" value="1"/>
</dbReference>
<gene>
    <name evidence="6" type="ORF">HERILL_LOCUS2618</name>
</gene>
<dbReference type="InterPro" id="IPR000734">
    <property type="entry name" value="TAG_lipase"/>
</dbReference>
<evidence type="ECO:0000256" key="1">
    <source>
        <dbReference type="ARBA" id="ARBA00004613"/>
    </source>
</evidence>
<dbReference type="AlphaFoldDB" id="A0A7R8UEN6"/>
<evidence type="ECO:0000256" key="3">
    <source>
        <dbReference type="ARBA" id="ARBA00022525"/>
    </source>
</evidence>
<dbReference type="PANTHER" id="PTHR11610">
    <property type="entry name" value="LIPASE"/>
    <property type="match status" value="1"/>
</dbReference>
<evidence type="ECO:0000256" key="4">
    <source>
        <dbReference type="RuleBase" id="RU004262"/>
    </source>
</evidence>
<dbReference type="InParanoid" id="A0A7R8UEN6"/>
<evidence type="ECO:0000313" key="6">
    <source>
        <dbReference type="EMBL" id="CAD7079400.1"/>
    </source>
</evidence>
<comment type="similarity">
    <text evidence="2 4">Belongs to the AB hydrolase superfamily. Lipase family.</text>
</comment>
<evidence type="ECO:0000259" key="5">
    <source>
        <dbReference type="Pfam" id="PF00151"/>
    </source>
</evidence>
<proteinExistence type="inferred from homology"/>
<dbReference type="SUPFAM" id="SSF53474">
    <property type="entry name" value="alpha/beta-Hydrolases"/>
    <property type="match status" value="1"/>
</dbReference>
<dbReference type="GO" id="GO:0016042">
    <property type="term" value="P:lipid catabolic process"/>
    <property type="evidence" value="ECO:0007669"/>
    <property type="project" value="TreeGrafter"/>
</dbReference>
<dbReference type="InterPro" id="IPR029058">
    <property type="entry name" value="AB_hydrolase_fold"/>
</dbReference>
<dbReference type="GO" id="GO:0005615">
    <property type="term" value="C:extracellular space"/>
    <property type="evidence" value="ECO:0007669"/>
    <property type="project" value="TreeGrafter"/>
</dbReference>
<evidence type="ECO:0000256" key="2">
    <source>
        <dbReference type="ARBA" id="ARBA00010701"/>
    </source>
</evidence>
<dbReference type="GO" id="GO:0017171">
    <property type="term" value="F:serine hydrolase activity"/>
    <property type="evidence" value="ECO:0007669"/>
    <property type="project" value="TreeGrafter"/>
</dbReference>
<organism evidence="6 7">
    <name type="scientific">Hermetia illucens</name>
    <name type="common">Black soldier fly</name>
    <dbReference type="NCBI Taxonomy" id="343691"/>
    <lineage>
        <taxon>Eukaryota</taxon>
        <taxon>Metazoa</taxon>
        <taxon>Ecdysozoa</taxon>
        <taxon>Arthropoda</taxon>
        <taxon>Hexapoda</taxon>
        <taxon>Insecta</taxon>
        <taxon>Pterygota</taxon>
        <taxon>Neoptera</taxon>
        <taxon>Endopterygota</taxon>
        <taxon>Diptera</taxon>
        <taxon>Brachycera</taxon>
        <taxon>Stratiomyomorpha</taxon>
        <taxon>Stratiomyidae</taxon>
        <taxon>Hermetiinae</taxon>
        <taxon>Hermetia</taxon>
    </lineage>
</organism>
<sequence length="368" mass="41755">MKSSFCNQFCRIDNFKLDINILTFDIFGIYADDLLPLEFNTEYLSSITYQDLIKDEALIRIKKPKLLFYYGIQSSYKYDFNESTVILTNPLFNNTMKTVIYIHGFLDGAFAESVKTVTRAYIERGDHNIIVVDWHADAIPGYFINAIFNMRKVGFSASTSILNMLNNGLNIDTLHLVGHSLGAQMAGIIGREIQRKTKGEKLIRRITALDPAYPGFYDVSLVDHVTKRDAEFVDVIHTDAGTFGAPYHTGTVDFWPNGGKTMQPGCDSLIFLVVDLCSHSRSWRYWAESVAGKFDKKFNAVRAKSWNDFKKGITEEFDPNVVIGIEMSFGLSGNYYLQTNFQSPFARGEAGIMYEKRLDMLSERVAPQ</sequence>
<protein>
    <recommendedName>
        <fullName evidence="5">Lipase domain-containing protein</fullName>
    </recommendedName>
</protein>
<dbReference type="InterPro" id="IPR013818">
    <property type="entry name" value="Lipase"/>
</dbReference>
<evidence type="ECO:0000313" key="7">
    <source>
        <dbReference type="Proteomes" id="UP000594454"/>
    </source>
</evidence>
<keyword evidence="3" id="KW-0964">Secreted</keyword>
<dbReference type="Proteomes" id="UP000594454">
    <property type="component" value="Chromosome 1"/>
</dbReference>
<dbReference type="OrthoDB" id="199913at2759"/>
<dbReference type="Gene3D" id="3.40.50.1820">
    <property type="entry name" value="alpha/beta hydrolase"/>
    <property type="match status" value="1"/>
</dbReference>
<accession>A0A7R8UEN6</accession>
<dbReference type="PRINTS" id="PR00821">
    <property type="entry name" value="TAGLIPASE"/>
</dbReference>
<keyword evidence="7" id="KW-1185">Reference proteome</keyword>
<dbReference type="EMBL" id="LR899009">
    <property type="protein sequence ID" value="CAD7079400.1"/>
    <property type="molecule type" value="Genomic_DNA"/>
</dbReference>
<comment type="subcellular location">
    <subcellularLocation>
        <location evidence="1">Secreted</location>
    </subcellularLocation>
</comment>
<dbReference type="GO" id="GO:0016298">
    <property type="term" value="F:lipase activity"/>
    <property type="evidence" value="ECO:0007669"/>
    <property type="project" value="InterPro"/>
</dbReference>
<feature type="domain" description="Lipase" evidence="5">
    <location>
        <begin position="86"/>
        <end position="345"/>
    </location>
</feature>